<keyword evidence="3" id="KW-1185">Reference proteome</keyword>
<keyword evidence="2" id="KW-0456">Lyase</keyword>
<sequence>MEYQCLEIEIRDRVGILSLNRPDSLNALTPRLVEELLHATRDLPRHCRAMILTAKGRFFCSGASLDPAEPLSPLTNNPAERDLGKIVEDKLNPLINQLRDLPIPWISAIRGGAAGYGASLALAADMVVTTEGSYFAQIFSRIGLVPDGGSTHLLTRNIGRVRTMEMLLLGEKLPADKALAWGLVNRVVSTDELEEEAFALALRLANGPSQSLAMIRNAVWAAVDGDWQSNLDNERNMQRTAGRHPDFDEGVAAFLEKRPPKFGQ</sequence>
<dbReference type="GO" id="GO:0016853">
    <property type="term" value="F:isomerase activity"/>
    <property type="evidence" value="ECO:0007669"/>
    <property type="project" value="UniProtKB-KW"/>
</dbReference>
<evidence type="ECO:0000313" key="3">
    <source>
        <dbReference type="Proteomes" id="UP000765845"/>
    </source>
</evidence>
<proteinExistence type="inferred from homology"/>
<dbReference type="InterPro" id="IPR029045">
    <property type="entry name" value="ClpP/crotonase-like_dom_sf"/>
</dbReference>
<dbReference type="InterPro" id="IPR001753">
    <property type="entry name" value="Enoyl-CoA_hydra/iso"/>
</dbReference>
<dbReference type="RefSeq" id="WP_168451546.1">
    <property type="nucleotide sequence ID" value="NZ_JAAWWK010000006.1"/>
</dbReference>
<comment type="similarity">
    <text evidence="1">Belongs to the enoyl-CoA hydratase/isomerase family.</text>
</comment>
<dbReference type="Proteomes" id="UP000765845">
    <property type="component" value="Unassembled WGS sequence"/>
</dbReference>
<dbReference type="PANTHER" id="PTHR43459">
    <property type="entry name" value="ENOYL-COA HYDRATASE"/>
    <property type="match status" value="1"/>
</dbReference>
<dbReference type="Gene3D" id="3.90.226.10">
    <property type="entry name" value="2-enoyl-CoA Hydratase, Chain A, domain 1"/>
    <property type="match status" value="1"/>
</dbReference>
<dbReference type="SUPFAM" id="SSF52096">
    <property type="entry name" value="ClpP/crotonase"/>
    <property type="match status" value="1"/>
</dbReference>
<reference evidence="2 3" key="1">
    <citation type="submission" date="2020-04" db="EMBL/GenBank/DDBJ databases">
        <authorList>
            <person name="Yoon J."/>
        </authorList>
    </citation>
    <scope>NUCLEOTIDE SEQUENCE [LARGE SCALE GENOMIC DNA]</scope>
    <source>
        <strain evidence="2 3">KMU-166</strain>
    </source>
</reference>
<dbReference type="Pfam" id="PF00378">
    <property type="entry name" value="ECH_1"/>
    <property type="match status" value="1"/>
</dbReference>
<evidence type="ECO:0000313" key="2">
    <source>
        <dbReference type="EMBL" id="NKI19043.1"/>
    </source>
</evidence>
<dbReference type="EMBL" id="JAAWWK010000006">
    <property type="protein sequence ID" value="NKI19043.1"/>
    <property type="molecule type" value="Genomic_DNA"/>
</dbReference>
<dbReference type="Gene3D" id="1.10.12.10">
    <property type="entry name" value="Lyase 2-enoyl-coa Hydratase, Chain A, domain 2"/>
    <property type="match status" value="1"/>
</dbReference>
<keyword evidence="2" id="KW-0413">Isomerase</keyword>
<name>A0ABX1GKM8_9GAMM</name>
<protein>
    <submittedName>
        <fullName evidence="2">2-(1,2-epoxy-1,2-dihydrophenyl)acetyl-CoA isomerase</fullName>
        <ecNumber evidence="2">4.2.1.17</ecNumber>
    </submittedName>
</protein>
<gene>
    <name evidence="2" type="ORF">HCU74_16665</name>
</gene>
<organism evidence="2 3">
    <name type="scientific">Spongiibacter thalassae</name>
    <dbReference type="NCBI Taxonomy" id="2721624"/>
    <lineage>
        <taxon>Bacteria</taxon>
        <taxon>Pseudomonadati</taxon>
        <taxon>Pseudomonadota</taxon>
        <taxon>Gammaproteobacteria</taxon>
        <taxon>Cellvibrionales</taxon>
        <taxon>Spongiibacteraceae</taxon>
        <taxon>Spongiibacter</taxon>
    </lineage>
</organism>
<comment type="caution">
    <text evidence="2">The sequence shown here is derived from an EMBL/GenBank/DDBJ whole genome shotgun (WGS) entry which is preliminary data.</text>
</comment>
<accession>A0ABX1GKM8</accession>
<dbReference type="GO" id="GO:0004300">
    <property type="term" value="F:enoyl-CoA hydratase activity"/>
    <property type="evidence" value="ECO:0007669"/>
    <property type="project" value="UniProtKB-EC"/>
</dbReference>
<dbReference type="CDD" id="cd06558">
    <property type="entry name" value="crotonase-like"/>
    <property type="match status" value="1"/>
</dbReference>
<evidence type="ECO:0000256" key="1">
    <source>
        <dbReference type="ARBA" id="ARBA00005254"/>
    </source>
</evidence>
<dbReference type="PANTHER" id="PTHR43459:SF1">
    <property type="entry name" value="EG:BACN32G11.4 PROTEIN"/>
    <property type="match status" value="1"/>
</dbReference>
<dbReference type="EC" id="4.2.1.17" evidence="2"/>
<dbReference type="InterPro" id="IPR014748">
    <property type="entry name" value="Enoyl-CoA_hydra_C"/>
</dbReference>